<protein>
    <submittedName>
        <fullName evidence="2">ADP-ribosylglycohydrolase family protein</fullName>
    </submittedName>
</protein>
<dbReference type="InterPro" id="IPR036705">
    <property type="entry name" value="Ribosyl_crysJ1_sf"/>
</dbReference>
<comment type="cofactor">
    <cofactor evidence="1">
        <name>Mg(2+)</name>
        <dbReference type="ChEBI" id="CHEBI:18420"/>
    </cofactor>
    <text evidence="1">Binds 2 magnesium ions per subunit.</text>
</comment>
<feature type="binding site" evidence="1">
    <location>
        <position position="217"/>
    </location>
    <ligand>
        <name>Mg(2+)</name>
        <dbReference type="ChEBI" id="CHEBI:18420"/>
        <label>1</label>
    </ligand>
</feature>
<keyword evidence="2" id="KW-0378">Hydrolase</keyword>
<dbReference type="Gene3D" id="1.10.4080.10">
    <property type="entry name" value="ADP-ribosylation/Crystallin J1"/>
    <property type="match status" value="1"/>
</dbReference>
<evidence type="ECO:0000313" key="3">
    <source>
        <dbReference type="Proteomes" id="UP000461754"/>
    </source>
</evidence>
<feature type="binding site" evidence="1">
    <location>
        <position position="219"/>
    </location>
    <ligand>
        <name>Mg(2+)</name>
        <dbReference type="ChEBI" id="CHEBI:18420"/>
        <label>1</label>
    </ligand>
</feature>
<dbReference type="GO" id="GO:0016787">
    <property type="term" value="F:hydrolase activity"/>
    <property type="evidence" value="ECO:0007669"/>
    <property type="project" value="UniProtKB-KW"/>
</dbReference>
<dbReference type="SUPFAM" id="SSF101478">
    <property type="entry name" value="ADP-ribosylglycohydrolase"/>
    <property type="match status" value="1"/>
</dbReference>
<keyword evidence="1" id="KW-0479">Metal-binding</keyword>
<reference evidence="2 3" key="1">
    <citation type="submission" date="2019-08" db="EMBL/GenBank/DDBJ databases">
        <title>In-depth cultivation of the pig gut microbiome towards novel bacterial diversity and tailored functional studies.</title>
        <authorList>
            <person name="Wylensek D."/>
            <person name="Hitch T.C.A."/>
            <person name="Clavel T."/>
        </authorList>
    </citation>
    <scope>NUCLEOTIDE SEQUENCE [LARGE SCALE GENOMIC DNA]</scope>
    <source>
        <strain evidence="2 3">RF-744-FAT-4</strain>
    </source>
</reference>
<name>A0A7X2NFX7_9FIRM</name>
<dbReference type="EMBL" id="VUMO01000005">
    <property type="protein sequence ID" value="MSS19827.1"/>
    <property type="molecule type" value="Genomic_DNA"/>
</dbReference>
<comment type="caution">
    <text evidence="2">The sequence shown here is derived from an EMBL/GenBank/DDBJ whole genome shotgun (WGS) entry which is preliminary data.</text>
</comment>
<accession>A0A7X2NFX7</accession>
<dbReference type="AlphaFoldDB" id="A0A7X2NFX7"/>
<dbReference type="GO" id="GO:0046872">
    <property type="term" value="F:metal ion binding"/>
    <property type="evidence" value="ECO:0007669"/>
    <property type="project" value="UniProtKB-KW"/>
</dbReference>
<feature type="binding site" evidence="1">
    <location>
        <position position="36"/>
    </location>
    <ligand>
        <name>Mg(2+)</name>
        <dbReference type="ChEBI" id="CHEBI:18420"/>
        <label>1</label>
    </ligand>
</feature>
<dbReference type="InterPro" id="IPR005502">
    <property type="entry name" value="Ribosyl_crysJ1"/>
</dbReference>
<keyword evidence="3" id="KW-1185">Reference proteome</keyword>
<evidence type="ECO:0000313" key="2">
    <source>
        <dbReference type="EMBL" id="MSS19827.1"/>
    </source>
</evidence>
<dbReference type="RefSeq" id="WP_154576198.1">
    <property type="nucleotide sequence ID" value="NZ_VUMO01000005.1"/>
</dbReference>
<feature type="binding site" evidence="1">
    <location>
        <position position="35"/>
    </location>
    <ligand>
        <name>Mg(2+)</name>
        <dbReference type="ChEBI" id="CHEBI:18420"/>
        <label>1</label>
    </ligand>
</feature>
<evidence type="ECO:0000256" key="1">
    <source>
        <dbReference type="PIRSR" id="PIRSR605502-1"/>
    </source>
</evidence>
<organism evidence="2 3">
    <name type="scientific">Pseudoramibacter porci</name>
    <dbReference type="NCBI Taxonomy" id="2606631"/>
    <lineage>
        <taxon>Bacteria</taxon>
        <taxon>Bacillati</taxon>
        <taxon>Bacillota</taxon>
        <taxon>Clostridia</taxon>
        <taxon>Eubacteriales</taxon>
        <taxon>Eubacteriaceae</taxon>
        <taxon>Pseudoramibacter</taxon>
    </lineage>
</organism>
<gene>
    <name evidence="2" type="ORF">FYJ52_05350</name>
</gene>
<dbReference type="PANTHER" id="PTHR16222:SF12">
    <property type="entry name" value="ADP-RIBOSYLGLYCOHYDROLASE-RELATED"/>
    <property type="match status" value="1"/>
</dbReference>
<proteinExistence type="predicted"/>
<keyword evidence="1" id="KW-0460">Magnesium</keyword>
<dbReference type="Pfam" id="PF03747">
    <property type="entry name" value="ADP_ribosyl_GH"/>
    <property type="match status" value="1"/>
</dbReference>
<feature type="binding site" evidence="1">
    <location>
        <position position="34"/>
    </location>
    <ligand>
        <name>Mg(2+)</name>
        <dbReference type="ChEBI" id="CHEBI:18420"/>
        <label>1</label>
    </ligand>
</feature>
<dbReference type="Proteomes" id="UP000461754">
    <property type="component" value="Unassembled WGS sequence"/>
</dbReference>
<feature type="binding site" evidence="1">
    <location>
        <position position="220"/>
    </location>
    <ligand>
        <name>Mg(2+)</name>
        <dbReference type="ChEBI" id="CHEBI:18420"/>
        <label>1</label>
    </ligand>
</feature>
<dbReference type="InterPro" id="IPR050792">
    <property type="entry name" value="ADP-ribosylglycohydrolase"/>
</dbReference>
<sequence>MLGAVLGDIAGSIYERHPIKTTDFPLIQDGSAFTDDTVMTFAVAKSLIEADAQGAGALKKALVQNMQALGQAYPDRGYGGYFSQWLRAENPKPYGSFGNGSAMRVSPVGWIAASVEEAAHLAKITAEVTHDHPEGIKGAQAIAVCIVLARQGADKDTIRQTVTDRFGYDLSRNLDAIRPDYQMDATCPGSVPEAITAFLEGRDYEGTLRLAISLGGDSDTLACMAGGIAEAAFGMPAVLREKAYAMLDDNLRRLACAFSAFRFGKLGA</sequence>
<dbReference type="PANTHER" id="PTHR16222">
    <property type="entry name" value="ADP-RIBOSYLGLYCOHYDROLASE"/>
    <property type="match status" value="1"/>
</dbReference>